<sequence>MDETVEVLVAWAPGLHEALVGLGEGDFVIVDGTLIPADRAPQTAPLPCWMRP</sequence>
<evidence type="ECO:0008006" key="3">
    <source>
        <dbReference type="Google" id="ProtNLM"/>
    </source>
</evidence>
<organism evidence="1 2">
    <name type="scientific">Streptomyces rectiviolaceus</name>
    <dbReference type="NCBI Taxonomy" id="332591"/>
    <lineage>
        <taxon>Bacteria</taxon>
        <taxon>Bacillati</taxon>
        <taxon>Actinomycetota</taxon>
        <taxon>Actinomycetes</taxon>
        <taxon>Kitasatosporales</taxon>
        <taxon>Streptomycetaceae</taxon>
        <taxon>Streptomyces</taxon>
    </lineage>
</organism>
<name>A0ABP6MIP8_9ACTN</name>
<comment type="caution">
    <text evidence="1">The sequence shown here is derived from an EMBL/GenBank/DDBJ whole genome shotgun (WGS) entry which is preliminary data.</text>
</comment>
<gene>
    <name evidence="1" type="ORF">GCM10010449_39400</name>
</gene>
<evidence type="ECO:0000313" key="2">
    <source>
        <dbReference type="Proteomes" id="UP001501637"/>
    </source>
</evidence>
<keyword evidence="2" id="KW-1185">Reference proteome</keyword>
<evidence type="ECO:0000313" key="1">
    <source>
        <dbReference type="EMBL" id="GAA3113291.1"/>
    </source>
</evidence>
<accession>A0ABP6MIP8</accession>
<protein>
    <recommendedName>
        <fullName evidence="3">Transposase</fullName>
    </recommendedName>
</protein>
<dbReference type="Proteomes" id="UP001501637">
    <property type="component" value="Unassembled WGS sequence"/>
</dbReference>
<proteinExistence type="predicted"/>
<dbReference type="EMBL" id="BAAAUG010000069">
    <property type="protein sequence ID" value="GAA3113291.1"/>
    <property type="molecule type" value="Genomic_DNA"/>
</dbReference>
<reference evidence="2" key="1">
    <citation type="journal article" date="2019" name="Int. J. Syst. Evol. Microbiol.">
        <title>The Global Catalogue of Microorganisms (GCM) 10K type strain sequencing project: providing services to taxonomists for standard genome sequencing and annotation.</title>
        <authorList>
            <consortium name="The Broad Institute Genomics Platform"/>
            <consortium name="The Broad Institute Genome Sequencing Center for Infectious Disease"/>
            <person name="Wu L."/>
            <person name="Ma J."/>
        </authorList>
    </citation>
    <scope>NUCLEOTIDE SEQUENCE [LARGE SCALE GENOMIC DNA]</scope>
    <source>
        <strain evidence="2">JCM 9092</strain>
    </source>
</reference>